<feature type="transmembrane region" description="Helical" evidence="9">
    <location>
        <begin position="224"/>
        <end position="243"/>
    </location>
</feature>
<keyword evidence="9" id="KW-0812">Transmembrane</keyword>
<dbReference type="GO" id="GO:0007165">
    <property type="term" value="P:signal transduction"/>
    <property type="evidence" value="ECO:0007669"/>
    <property type="project" value="InterPro"/>
</dbReference>
<dbReference type="Pfam" id="PF02518">
    <property type="entry name" value="HATPase_c"/>
    <property type="match status" value="1"/>
</dbReference>
<comment type="caution">
    <text evidence="13">The sequence shown here is derived from an EMBL/GenBank/DDBJ whole genome shotgun (WGS) entry which is preliminary data.</text>
</comment>
<evidence type="ECO:0000259" key="12">
    <source>
        <dbReference type="PROSITE" id="PS50885"/>
    </source>
</evidence>
<dbReference type="GO" id="GO:0006355">
    <property type="term" value="P:regulation of DNA-templated transcription"/>
    <property type="evidence" value="ECO:0007669"/>
    <property type="project" value="InterPro"/>
</dbReference>
<feature type="domain" description="PAS" evidence="11">
    <location>
        <begin position="297"/>
        <end position="367"/>
    </location>
</feature>
<proteinExistence type="predicted"/>
<keyword evidence="14" id="KW-1185">Reference proteome</keyword>
<dbReference type="InterPro" id="IPR005467">
    <property type="entry name" value="His_kinase_dom"/>
</dbReference>
<dbReference type="PROSITE" id="PS50112">
    <property type="entry name" value="PAS"/>
    <property type="match status" value="1"/>
</dbReference>
<keyword evidence="9" id="KW-1133">Transmembrane helix</keyword>
<comment type="catalytic activity">
    <reaction evidence="1">
        <text>ATP + protein L-histidine = ADP + protein N-phospho-L-histidine.</text>
        <dbReference type="EC" id="2.7.13.3"/>
    </reaction>
</comment>
<dbReference type="PROSITE" id="PS50109">
    <property type="entry name" value="HIS_KIN"/>
    <property type="match status" value="1"/>
</dbReference>
<keyword evidence="4" id="KW-0597">Phosphoprotein</keyword>
<dbReference type="Pfam" id="PF00672">
    <property type="entry name" value="HAMP"/>
    <property type="match status" value="1"/>
</dbReference>
<evidence type="ECO:0000256" key="7">
    <source>
        <dbReference type="ARBA" id="ARBA00022777"/>
    </source>
</evidence>
<feature type="domain" description="HAMP" evidence="12">
    <location>
        <begin position="244"/>
        <end position="296"/>
    </location>
</feature>
<keyword evidence="7" id="KW-0418">Kinase</keyword>
<feature type="transmembrane region" description="Helical" evidence="9">
    <location>
        <begin position="21"/>
        <end position="43"/>
    </location>
</feature>
<keyword evidence="5" id="KW-0808">Transferase</keyword>
<comment type="subcellular location">
    <subcellularLocation>
        <location evidence="2">Membrane</location>
    </subcellularLocation>
</comment>
<dbReference type="PANTHER" id="PTHR41523">
    <property type="entry name" value="TWO-COMPONENT SYSTEM SENSOR PROTEIN"/>
    <property type="match status" value="1"/>
</dbReference>
<dbReference type="Pfam" id="PF07568">
    <property type="entry name" value="HisKA_2"/>
    <property type="match status" value="1"/>
</dbReference>
<dbReference type="OrthoDB" id="9767435at2"/>
<dbReference type="SMART" id="SM00304">
    <property type="entry name" value="HAMP"/>
    <property type="match status" value="1"/>
</dbReference>
<dbReference type="SMART" id="SM00091">
    <property type="entry name" value="PAS"/>
    <property type="match status" value="1"/>
</dbReference>
<dbReference type="Gene3D" id="3.30.565.10">
    <property type="entry name" value="Histidine kinase-like ATPase, C-terminal domain"/>
    <property type="match status" value="1"/>
</dbReference>
<dbReference type="PANTHER" id="PTHR41523:SF8">
    <property type="entry name" value="ETHYLENE RESPONSE SENSOR PROTEIN"/>
    <property type="match status" value="1"/>
</dbReference>
<evidence type="ECO:0000256" key="1">
    <source>
        <dbReference type="ARBA" id="ARBA00000085"/>
    </source>
</evidence>
<dbReference type="Proteomes" id="UP000245533">
    <property type="component" value="Unassembled WGS sequence"/>
</dbReference>
<dbReference type="Gene3D" id="6.10.340.10">
    <property type="match status" value="1"/>
</dbReference>
<dbReference type="GO" id="GO:0005524">
    <property type="term" value="F:ATP binding"/>
    <property type="evidence" value="ECO:0007669"/>
    <property type="project" value="UniProtKB-KW"/>
</dbReference>
<reference evidence="13 14" key="1">
    <citation type="submission" date="2018-05" db="EMBL/GenBank/DDBJ databases">
        <title>Rhodohalobacter halophilus gen. nov., sp. nov., a moderately halophilic member of the family Balneolaceae.</title>
        <authorList>
            <person name="Liu Z.-W."/>
        </authorList>
    </citation>
    <scope>NUCLEOTIDE SEQUENCE [LARGE SCALE GENOMIC DNA]</scope>
    <source>
        <strain evidence="13 14">8A47</strain>
    </source>
</reference>
<evidence type="ECO:0000313" key="13">
    <source>
        <dbReference type="EMBL" id="PWN05121.1"/>
    </source>
</evidence>
<dbReference type="GO" id="GO:0016020">
    <property type="term" value="C:membrane"/>
    <property type="evidence" value="ECO:0007669"/>
    <property type="project" value="UniProtKB-SubCell"/>
</dbReference>
<evidence type="ECO:0000259" key="10">
    <source>
        <dbReference type="PROSITE" id="PS50109"/>
    </source>
</evidence>
<dbReference type="InterPro" id="IPR000014">
    <property type="entry name" value="PAS"/>
</dbReference>
<sequence>MVNRGEKGNINIIDSMRIGTKLLLSFLTVALLVLITGGLSYYLSNEIKNDLIRESSSTAVQLQKLTEMSVQLQNSLLYTRNYLTERGKQRAGDQSLSVAAQIRQSEEIAIHSLNNFESELRELSSEGIDTSRTDSGEIGMQQEIISLTDSLQQSFSYYDTLIREMFDLEREASFGDEMFNVTIEPYFRNTLLPILLQLRSAYYERVDLQLDNLQEVAATTVRNIVFYSALAFIIALLLALLVYRSISRPIKKLTITAKELGDGDLSRRIELTTKDELANLADTFNKMAENLSQSMVSRSYVNNIIQSMGEMLIVTDREGNIKMVNRAVGEKLGFDPEELTGDSFWHLLAGEEREAIKENVTTNRKSGGPIETRFVSRRGDIIPVNLSYTFLTNQMEEESCIYVASDISMQKEAEEKISESLKEKNVLLAEIHHRVKNNLAVISGLIEMQVWNVEDEEIRSVLRDSQLRIQSIALVHEKLYQTDNFADIQVSEYIKELVYGIADSFSDPDKEIKNTFQCENVSMNINQAIPFSLLLNEGVVNAYKHAFVGLSEGELNVSLRQQDNTIFLTITDDGVGIAEEGYMPPNPSLGMKLIETLSHQLDGEYKLKPGPDGGTIFEVTFPAA</sequence>
<evidence type="ECO:0000313" key="14">
    <source>
        <dbReference type="Proteomes" id="UP000245533"/>
    </source>
</evidence>
<evidence type="ECO:0000256" key="9">
    <source>
        <dbReference type="SAM" id="Phobius"/>
    </source>
</evidence>
<dbReference type="CDD" id="cd06225">
    <property type="entry name" value="HAMP"/>
    <property type="match status" value="1"/>
</dbReference>
<protein>
    <recommendedName>
        <fullName evidence="3">histidine kinase</fullName>
        <ecNumber evidence="3">2.7.13.3</ecNumber>
    </recommendedName>
</protein>
<dbReference type="CDD" id="cd00130">
    <property type="entry name" value="PAS"/>
    <property type="match status" value="1"/>
</dbReference>
<evidence type="ECO:0000256" key="5">
    <source>
        <dbReference type="ARBA" id="ARBA00022679"/>
    </source>
</evidence>
<dbReference type="RefSeq" id="WP_109648197.1">
    <property type="nucleotide sequence ID" value="NZ_QGGB01000012.1"/>
</dbReference>
<dbReference type="SUPFAM" id="SSF55785">
    <property type="entry name" value="PYP-like sensor domain (PAS domain)"/>
    <property type="match status" value="1"/>
</dbReference>
<organism evidence="13 14">
    <name type="scientific">Rhodohalobacter mucosus</name>
    <dbReference type="NCBI Taxonomy" id="2079485"/>
    <lineage>
        <taxon>Bacteria</taxon>
        <taxon>Pseudomonadati</taxon>
        <taxon>Balneolota</taxon>
        <taxon>Balneolia</taxon>
        <taxon>Balneolales</taxon>
        <taxon>Balneolaceae</taxon>
        <taxon>Rhodohalobacter</taxon>
    </lineage>
</organism>
<dbReference type="SMART" id="SM00387">
    <property type="entry name" value="HATPase_c"/>
    <property type="match status" value="1"/>
</dbReference>
<dbReference type="Pfam" id="PF00989">
    <property type="entry name" value="PAS"/>
    <property type="match status" value="1"/>
</dbReference>
<dbReference type="SUPFAM" id="SSF158472">
    <property type="entry name" value="HAMP domain-like"/>
    <property type="match status" value="1"/>
</dbReference>
<feature type="domain" description="Histidine kinase" evidence="10">
    <location>
        <begin position="430"/>
        <end position="624"/>
    </location>
</feature>
<evidence type="ECO:0000256" key="3">
    <source>
        <dbReference type="ARBA" id="ARBA00012438"/>
    </source>
</evidence>
<dbReference type="InterPro" id="IPR003660">
    <property type="entry name" value="HAMP_dom"/>
</dbReference>
<dbReference type="EC" id="2.7.13.3" evidence="3"/>
<dbReference type="AlphaFoldDB" id="A0A316TNA1"/>
<evidence type="ECO:0000256" key="6">
    <source>
        <dbReference type="ARBA" id="ARBA00022741"/>
    </source>
</evidence>
<dbReference type="InterPro" id="IPR035965">
    <property type="entry name" value="PAS-like_dom_sf"/>
</dbReference>
<dbReference type="InterPro" id="IPR036890">
    <property type="entry name" value="HATPase_C_sf"/>
</dbReference>
<dbReference type="NCBIfam" id="TIGR00229">
    <property type="entry name" value="sensory_box"/>
    <property type="match status" value="1"/>
</dbReference>
<gene>
    <name evidence="13" type="ORF">DDZ15_16335</name>
</gene>
<dbReference type="GO" id="GO:0004673">
    <property type="term" value="F:protein histidine kinase activity"/>
    <property type="evidence" value="ECO:0007669"/>
    <property type="project" value="UniProtKB-EC"/>
</dbReference>
<keyword evidence="9" id="KW-0472">Membrane</keyword>
<dbReference type="InterPro" id="IPR003594">
    <property type="entry name" value="HATPase_dom"/>
</dbReference>
<name>A0A316TNA1_9BACT</name>
<dbReference type="EMBL" id="QGGB01000012">
    <property type="protein sequence ID" value="PWN05121.1"/>
    <property type="molecule type" value="Genomic_DNA"/>
</dbReference>
<dbReference type="InterPro" id="IPR011495">
    <property type="entry name" value="Sig_transdc_His_kin_sub2_dim/P"/>
</dbReference>
<dbReference type="PROSITE" id="PS50885">
    <property type="entry name" value="HAMP"/>
    <property type="match status" value="1"/>
</dbReference>
<keyword evidence="6" id="KW-0547">Nucleotide-binding</keyword>
<evidence type="ECO:0000256" key="2">
    <source>
        <dbReference type="ARBA" id="ARBA00004370"/>
    </source>
</evidence>
<evidence type="ECO:0000259" key="11">
    <source>
        <dbReference type="PROSITE" id="PS50112"/>
    </source>
</evidence>
<dbReference type="InterPro" id="IPR013767">
    <property type="entry name" value="PAS_fold"/>
</dbReference>
<accession>A0A316TNA1</accession>
<dbReference type="Gene3D" id="3.30.450.20">
    <property type="entry name" value="PAS domain"/>
    <property type="match status" value="1"/>
</dbReference>
<keyword evidence="8" id="KW-0067">ATP-binding</keyword>
<evidence type="ECO:0000256" key="8">
    <source>
        <dbReference type="ARBA" id="ARBA00022840"/>
    </source>
</evidence>
<evidence type="ECO:0000256" key="4">
    <source>
        <dbReference type="ARBA" id="ARBA00022553"/>
    </source>
</evidence>
<dbReference type="SUPFAM" id="SSF55874">
    <property type="entry name" value="ATPase domain of HSP90 chaperone/DNA topoisomerase II/histidine kinase"/>
    <property type="match status" value="1"/>
</dbReference>